<dbReference type="EMBL" id="SUKA01000001">
    <property type="protein sequence ID" value="TJY67912.1"/>
    <property type="molecule type" value="Genomic_DNA"/>
</dbReference>
<dbReference type="OrthoDB" id="712802at2"/>
<protein>
    <submittedName>
        <fullName evidence="1">Uncharacterized protein</fullName>
    </submittedName>
</protein>
<name>A0A4U0HBF9_9SPHI</name>
<dbReference type="Proteomes" id="UP000309872">
    <property type="component" value="Unassembled WGS sequence"/>
</dbReference>
<organism evidence="1 2">
    <name type="scientific">Sphingobacterium alkalisoli</name>
    <dbReference type="NCBI Taxonomy" id="1874115"/>
    <lineage>
        <taxon>Bacteria</taxon>
        <taxon>Pseudomonadati</taxon>
        <taxon>Bacteroidota</taxon>
        <taxon>Sphingobacteriia</taxon>
        <taxon>Sphingobacteriales</taxon>
        <taxon>Sphingobacteriaceae</taxon>
        <taxon>Sphingobacterium</taxon>
    </lineage>
</organism>
<dbReference type="RefSeq" id="WP_136818780.1">
    <property type="nucleotide sequence ID" value="NZ_BMJX01000001.1"/>
</dbReference>
<proteinExistence type="predicted"/>
<gene>
    <name evidence="1" type="ORF">FAZ19_01215</name>
</gene>
<evidence type="ECO:0000313" key="2">
    <source>
        <dbReference type="Proteomes" id="UP000309872"/>
    </source>
</evidence>
<reference evidence="1 2" key="1">
    <citation type="submission" date="2019-04" db="EMBL/GenBank/DDBJ databases">
        <title>Sphingobacterium olei sp. nov., isolated from oil-contaminated soil.</title>
        <authorList>
            <person name="Liu B."/>
        </authorList>
    </citation>
    <scope>NUCLEOTIDE SEQUENCE [LARGE SCALE GENOMIC DNA]</scope>
    <source>
        <strain evidence="1 2">Y3L14</strain>
    </source>
</reference>
<dbReference type="AlphaFoldDB" id="A0A4U0HBF9"/>
<comment type="caution">
    <text evidence="1">The sequence shown here is derived from an EMBL/GenBank/DDBJ whole genome shotgun (WGS) entry which is preliminary data.</text>
</comment>
<evidence type="ECO:0000313" key="1">
    <source>
        <dbReference type="EMBL" id="TJY67912.1"/>
    </source>
</evidence>
<sequence length="162" mass="18679">MIDYQKYNLDSFKLFVENILSKKFKGKFNYSDIKGRVETILLGETSRLTAKSFRNVISTLDEDFDKFCKLFFKNHPASKLKSLENNTNKLEILFNPLLNSKAQLSKASCIKETRLGELFKNRFNELYAYEAYGLAIAVGLKPSQLFNYFYGDGERPLVGIEV</sequence>
<keyword evidence="2" id="KW-1185">Reference proteome</keyword>
<accession>A0A4U0HBF9</accession>